<feature type="domain" description="Dienelactone hydrolase" evidence="2">
    <location>
        <begin position="309"/>
        <end position="426"/>
    </location>
</feature>
<evidence type="ECO:0000259" key="1">
    <source>
        <dbReference type="Pfam" id="PF00156"/>
    </source>
</evidence>
<evidence type="ECO:0000313" key="4">
    <source>
        <dbReference type="Proteomes" id="UP001291309"/>
    </source>
</evidence>
<dbReference type="CDD" id="cd06223">
    <property type="entry name" value="PRTases_typeI"/>
    <property type="match status" value="1"/>
</dbReference>
<dbReference type="SUPFAM" id="SSF53271">
    <property type="entry name" value="PRTase-like"/>
    <property type="match status" value="1"/>
</dbReference>
<gene>
    <name evidence="3" type="ORF">SYV04_18360</name>
</gene>
<proteinExistence type="predicted"/>
<protein>
    <submittedName>
        <fullName evidence="3">Phosphoribosyltransferase family protein</fullName>
    </submittedName>
</protein>
<dbReference type="GO" id="GO:0016757">
    <property type="term" value="F:glycosyltransferase activity"/>
    <property type="evidence" value="ECO:0007669"/>
    <property type="project" value="UniProtKB-KW"/>
</dbReference>
<accession>A0ABU5H570</accession>
<dbReference type="InterPro" id="IPR029058">
    <property type="entry name" value="AB_hydrolase_fold"/>
</dbReference>
<dbReference type="Gene3D" id="3.40.50.1820">
    <property type="entry name" value="alpha/beta hydrolase"/>
    <property type="match status" value="1"/>
</dbReference>
<keyword evidence="3" id="KW-0808">Transferase</keyword>
<dbReference type="InterPro" id="IPR002925">
    <property type="entry name" value="Dienelactn_hydro"/>
</dbReference>
<keyword evidence="3" id="KW-0328">Glycosyltransferase</keyword>
<dbReference type="Gene3D" id="3.30.1310.20">
    <property type="entry name" value="PRTase-like"/>
    <property type="match status" value="1"/>
</dbReference>
<organism evidence="3 4">
    <name type="scientific">Hyalangium rubrum</name>
    <dbReference type="NCBI Taxonomy" id="3103134"/>
    <lineage>
        <taxon>Bacteria</taxon>
        <taxon>Pseudomonadati</taxon>
        <taxon>Myxococcota</taxon>
        <taxon>Myxococcia</taxon>
        <taxon>Myxococcales</taxon>
        <taxon>Cystobacterineae</taxon>
        <taxon>Archangiaceae</taxon>
        <taxon>Hyalangium</taxon>
    </lineage>
</organism>
<name>A0ABU5H570_9BACT</name>
<reference evidence="3 4" key="1">
    <citation type="submission" date="2023-12" db="EMBL/GenBank/DDBJ databases">
        <title>the genome sequence of Hyalangium sp. s54d21.</title>
        <authorList>
            <person name="Zhang X."/>
        </authorList>
    </citation>
    <scope>NUCLEOTIDE SEQUENCE [LARGE SCALE GENOMIC DNA]</scope>
    <source>
        <strain evidence="4">s54d21</strain>
    </source>
</reference>
<evidence type="ECO:0000259" key="2">
    <source>
        <dbReference type="Pfam" id="PF01738"/>
    </source>
</evidence>
<dbReference type="RefSeq" id="WP_321547120.1">
    <property type="nucleotide sequence ID" value="NZ_JAXIVS010000006.1"/>
</dbReference>
<keyword evidence="4" id="KW-1185">Reference proteome</keyword>
<dbReference type="Proteomes" id="UP001291309">
    <property type="component" value="Unassembled WGS sequence"/>
</dbReference>
<dbReference type="InterPro" id="IPR029057">
    <property type="entry name" value="PRTase-like"/>
</dbReference>
<dbReference type="Gene3D" id="3.40.50.2020">
    <property type="match status" value="1"/>
</dbReference>
<dbReference type="SUPFAM" id="SSF53474">
    <property type="entry name" value="alpha/beta-Hydrolases"/>
    <property type="match status" value="1"/>
</dbReference>
<dbReference type="InterPro" id="IPR000836">
    <property type="entry name" value="PRTase_dom"/>
</dbReference>
<sequence>MRFVNREEAGRRLAPLLLGYKHEAPIVLGLPRGGVVVAYEVARALEAPLDVWVVRKVGAPTYPELGLGAVAEGGIVYLNRETMEEVGASDEDVEEIIEEEAEEVAERVKRFRAGRPPPRLQGRTVILVDDGIATGGTVRAAIQALRQVGPRKIVLAVPVAASQSLEELRPLVEDVACVEASSELHAIGGWYADFHQVPDSEVIRLLEYTRRDIKRPEARPSPSGVLGLEQEVSIPIGNASLKGTLSLPPGARGLVLFAHGSGSSRFSPRNRHVAAILRQHGLATLLMDLLTIEEEEIDEVTAELRFDIDLLARRLVQVTDWAETFPVLGGLPIGYFGSSTGAAAALVAAAERPSRVSAVVSRGGRPDLAWDSLEQVRAPSLLIVGGRDTSVIEFNRCASAKLSAQREIVIIPGATHLFEEPGALDEVARLASEWLLRHLERASLGLGASPAP</sequence>
<dbReference type="EMBL" id="JAXIVS010000006">
    <property type="protein sequence ID" value="MDY7228391.1"/>
    <property type="molecule type" value="Genomic_DNA"/>
</dbReference>
<evidence type="ECO:0000313" key="3">
    <source>
        <dbReference type="EMBL" id="MDY7228391.1"/>
    </source>
</evidence>
<feature type="domain" description="Phosphoribosyltransferase" evidence="1">
    <location>
        <begin position="20"/>
        <end position="176"/>
    </location>
</feature>
<dbReference type="Pfam" id="PF01738">
    <property type="entry name" value="DLH"/>
    <property type="match status" value="1"/>
</dbReference>
<comment type="caution">
    <text evidence="3">The sequence shown here is derived from an EMBL/GenBank/DDBJ whole genome shotgun (WGS) entry which is preliminary data.</text>
</comment>
<dbReference type="Pfam" id="PF00156">
    <property type="entry name" value="Pribosyltran"/>
    <property type="match status" value="1"/>
</dbReference>